<dbReference type="EMBL" id="AP026560">
    <property type="protein sequence ID" value="BDP41774.1"/>
    <property type="molecule type" value="Genomic_DNA"/>
</dbReference>
<proteinExistence type="predicted"/>
<evidence type="ECO:0000313" key="2">
    <source>
        <dbReference type="Proteomes" id="UP001064971"/>
    </source>
</evidence>
<keyword evidence="2" id="KW-1185">Reference proteome</keyword>
<dbReference type="Proteomes" id="UP001064971">
    <property type="component" value="Chromosome"/>
</dbReference>
<reference evidence="1" key="1">
    <citation type="submission" date="2022-07" db="EMBL/GenBank/DDBJ databases">
        <title>Complete Genome Sequence of the Radioresistant Bacterium Deinococcus aetherius ST0316, Isolated from the Air Dust collected in Lower Stratosphere above Japan.</title>
        <authorList>
            <person name="Satoh K."/>
            <person name="Hagiwara K."/>
            <person name="Katsumata K."/>
            <person name="Kubo A."/>
            <person name="Yokobori S."/>
            <person name="Yamagishi A."/>
            <person name="Oono Y."/>
            <person name="Narumi I."/>
        </authorList>
    </citation>
    <scope>NUCLEOTIDE SEQUENCE</scope>
    <source>
        <strain evidence="1">ST0316</strain>
    </source>
</reference>
<evidence type="ECO:0000313" key="1">
    <source>
        <dbReference type="EMBL" id="BDP41774.1"/>
    </source>
</evidence>
<gene>
    <name evidence="1" type="ORF">DAETH_17430</name>
</gene>
<protein>
    <submittedName>
        <fullName evidence="1">Uncharacterized protein</fullName>
    </submittedName>
</protein>
<accession>A0ABN6RIT1</accession>
<sequence length="146" mass="16104">MTVAPPTEPDHSDVNWYHVETLYSPGHRAAAVRFCWEVPKFMGCAVRLARPDGSVLDLENSDVLGLLWTTDGKYLLGASHNTLRLWNPVGGVRTVTPGTEIDGDPPLRLGVRSVCVRTGGEVTRYALPSLKLLGRQTVFSDNWTCR</sequence>
<name>A0ABN6RIT1_9DEIO</name>
<organism evidence="1 2">
    <name type="scientific">Deinococcus aetherius</name>
    <dbReference type="NCBI Taxonomy" id="200252"/>
    <lineage>
        <taxon>Bacteria</taxon>
        <taxon>Thermotogati</taxon>
        <taxon>Deinococcota</taxon>
        <taxon>Deinococci</taxon>
        <taxon>Deinococcales</taxon>
        <taxon>Deinococcaceae</taxon>
        <taxon>Deinococcus</taxon>
    </lineage>
</organism>